<evidence type="ECO:0000313" key="2">
    <source>
        <dbReference type="Proteomes" id="UP000031937"/>
    </source>
</evidence>
<dbReference type="Proteomes" id="UP000031937">
    <property type="component" value="Unassembled WGS sequence"/>
</dbReference>
<protein>
    <submittedName>
        <fullName evidence="1">Uncharacterized protein</fullName>
    </submittedName>
</protein>
<comment type="caution">
    <text evidence="1">The sequence shown here is derived from an EMBL/GenBank/DDBJ whole genome shotgun (WGS) entry which is preliminary data.</text>
</comment>
<organism evidence="1 2">
    <name type="scientific">Sanguibacteroides justesenii</name>
    <dbReference type="NCBI Taxonomy" id="1547597"/>
    <lineage>
        <taxon>Bacteria</taxon>
        <taxon>Pseudomonadati</taxon>
        <taxon>Bacteroidota</taxon>
        <taxon>Bacteroidia</taxon>
        <taxon>Bacteroidales</taxon>
        <taxon>Porphyromonadaceae</taxon>
        <taxon>Sanguibacteroides</taxon>
    </lineage>
</organism>
<dbReference type="AlphaFoldDB" id="A0AB34R6Z6"/>
<reference evidence="1 2" key="1">
    <citation type="submission" date="2014-07" db="EMBL/GenBank/DDBJ databases">
        <title>Porphyromonadaceae bacterium OUH 334697 = ATCC BAA-2682 = DSM 28341 draft genome.</title>
        <authorList>
            <person name="Sydenham T.V."/>
            <person name="Hasman H."/>
            <person name="Justesen U.S."/>
        </authorList>
    </citation>
    <scope>NUCLEOTIDE SEQUENCE [LARGE SCALE GENOMIC DNA]</scope>
    <source>
        <strain evidence="1 2">OUH 334697</strain>
    </source>
</reference>
<proteinExistence type="predicted"/>
<evidence type="ECO:0000313" key="1">
    <source>
        <dbReference type="EMBL" id="KIO45451.1"/>
    </source>
</evidence>
<gene>
    <name evidence="1" type="ORF">IE90_08560</name>
</gene>
<accession>A0AB34R6Z6</accession>
<dbReference type="EMBL" id="JPIT01000018">
    <property type="protein sequence ID" value="KIO45451.1"/>
    <property type="molecule type" value="Genomic_DNA"/>
</dbReference>
<sequence length="74" mass="8768">MKNDKIQYLKIQFMKEWNSTRIKVFDELSDNQSMFCCCGKLATGLHESNCRKFNAKVDAETVYRLREKLTKKTI</sequence>
<name>A0AB34R6Z6_9PORP</name>